<feature type="transmembrane region" description="Helical" evidence="1">
    <location>
        <begin position="72"/>
        <end position="91"/>
    </location>
</feature>
<reference evidence="3" key="1">
    <citation type="journal article" date="2019" name="Int. J. Syst. Evol. Microbiol.">
        <title>The Global Catalogue of Microorganisms (GCM) 10K type strain sequencing project: providing services to taxonomists for standard genome sequencing and annotation.</title>
        <authorList>
            <consortium name="The Broad Institute Genomics Platform"/>
            <consortium name="The Broad Institute Genome Sequencing Center for Infectious Disease"/>
            <person name="Wu L."/>
            <person name="Ma J."/>
        </authorList>
    </citation>
    <scope>NUCLEOTIDE SEQUENCE [LARGE SCALE GENOMIC DNA]</scope>
    <source>
        <strain evidence="3">JCM 3296</strain>
    </source>
</reference>
<comment type="caution">
    <text evidence="2">The sequence shown here is derived from an EMBL/GenBank/DDBJ whole genome shotgun (WGS) entry which is preliminary data.</text>
</comment>
<keyword evidence="1" id="KW-0812">Transmembrane</keyword>
<keyword evidence="3" id="KW-1185">Reference proteome</keyword>
<evidence type="ECO:0008006" key="4">
    <source>
        <dbReference type="Google" id="ProtNLM"/>
    </source>
</evidence>
<sequence length="135" mass="14417">MVMATHTKLLHAIVVLQTAAVFVQSITAGLMMTIPSGHVLHSAGSYTLWVVTVAHVVVAVLAWRPGGGSAQPIWYALGFLALITGQVYAGVFHLTALHVPLAAVLLVASLLYLLRIRSSLRRNTRPRPAAAAAYR</sequence>
<dbReference type="Proteomes" id="UP000649573">
    <property type="component" value="Unassembled WGS sequence"/>
</dbReference>
<evidence type="ECO:0000313" key="2">
    <source>
        <dbReference type="EMBL" id="GGU53115.1"/>
    </source>
</evidence>
<proteinExistence type="predicted"/>
<dbReference type="EMBL" id="BMRE01000025">
    <property type="protein sequence ID" value="GGU53115.1"/>
    <property type="molecule type" value="Genomic_DNA"/>
</dbReference>
<protein>
    <recommendedName>
        <fullName evidence="4">Integral membrane protein</fullName>
    </recommendedName>
</protein>
<feature type="transmembrane region" description="Helical" evidence="1">
    <location>
        <begin position="12"/>
        <end position="34"/>
    </location>
</feature>
<evidence type="ECO:0000313" key="3">
    <source>
        <dbReference type="Proteomes" id="UP000649573"/>
    </source>
</evidence>
<accession>A0ABQ2UVG7</accession>
<keyword evidence="1" id="KW-1133">Transmembrane helix</keyword>
<feature type="transmembrane region" description="Helical" evidence="1">
    <location>
        <begin position="97"/>
        <end position="114"/>
    </location>
</feature>
<gene>
    <name evidence="2" type="ORF">GCM10010178_52410</name>
</gene>
<name>A0ABQ2UVG7_9PSEU</name>
<keyword evidence="1" id="KW-0472">Membrane</keyword>
<organism evidence="2 3">
    <name type="scientific">Lentzea flava</name>
    <dbReference type="NCBI Taxonomy" id="103732"/>
    <lineage>
        <taxon>Bacteria</taxon>
        <taxon>Bacillati</taxon>
        <taxon>Actinomycetota</taxon>
        <taxon>Actinomycetes</taxon>
        <taxon>Pseudonocardiales</taxon>
        <taxon>Pseudonocardiaceae</taxon>
        <taxon>Lentzea</taxon>
    </lineage>
</organism>
<feature type="transmembrane region" description="Helical" evidence="1">
    <location>
        <begin position="46"/>
        <end position="63"/>
    </location>
</feature>
<evidence type="ECO:0000256" key="1">
    <source>
        <dbReference type="SAM" id="Phobius"/>
    </source>
</evidence>